<keyword evidence="2" id="KW-1185">Reference proteome</keyword>
<reference evidence="2" key="1">
    <citation type="journal article" date="2023" name="G3 (Bethesda)">
        <title>Genome assembly and association tests identify interacting loci associated with vigor, precocity, and sex in interspecific pistachio rootstocks.</title>
        <authorList>
            <person name="Palmer W."/>
            <person name="Jacygrad E."/>
            <person name="Sagayaradj S."/>
            <person name="Cavanaugh K."/>
            <person name="Han R."/>
            <person name="Bertier L."/>
            <person name="Beede B."/>
            <person name="Kafkas S."/>
            <person name="Golino D."/>
            <person name="Preece J."/>
            <person name="Michelmore R."/>
        </authorList>
    </citation>
    <scope>NUCLEOTIDE SEQUENCE [LARGE SCALE GENOMIC DNA]</scope>
</reference>
<dbReference type="Proteomes" id="UP001164250">
    <property type="component" value="Chromosome 2"/>
</dbReference>
<dbReference type="EMBL" id="CM047898">
    <property type="protein sequence ID" value="KAJ0105232.1"/>
    <property type="molecule type" value="Genomic_DNA"/>
</dbReference>
<organism evidence="1 2">
    <name type="scientific">Pistacia atlantica</name>
    <dbReference type="NCBI Taxonomy" id="434234"/>
    <lineage>
        <taxon>Eukaryota</taxon>
        <taxon>Viridiplantae</taxon>
        <taxon>Streptophyta</taxon>
        <taxon>Embryophyta</taxon>
        <taxon>Tracheophyta</taxon>
        <taxon>Spermatophyta</taxon>
        <taxon>Magnoliopsida</taxon>
        <taxon>eudicotyledons</taxon>
        <taxon>Gunneridae</taxon>
        <taxon>Pentapetalae</taxon>
        <taxon>rosids</taxon>
        <taxon>malvids</taxon>
        <taxon>Sapindales</taxon>
        <taxon>Anacardiaceae</taxon>
        <taxon>Pistacia</taxon>
    </lineage>
</organism>
<protein>
    <submittedName>
        <fullName evidence="1">Uncharacterized protein</fullName>
    </submittedName>
</protein>
<evidence type="ECO:0000313" key="2">
    <source>
        <dbReference type="Proteomes" id="UP001164250"/>
    </source>
</evidence>
<sequence>MGLEKASQRVELAKRELAEIEKQELEAKQLRDYVNQLESRAFELAETQREIVEARAIIEEAERSLLLNADGNALVEKESEGVDSGVERLESITAASVSALVGSLAGLPISFTQVTNSSELILPLLVNFVSCALFGVTYRYTIRRDLDNIQLKTGTSAAFGFVKGLGAISVGPPLELNIESFLSHASNAALYVSENLLIFLFAAVSLDFCFKMGLISPFPMKRSDSKYSKKKDEKKISLFNQSGGKPVCLTVCMVSLHIQ</sequence>
<comment type="caution">
    <text evidence="1">The sequence shown here is derived from an EMBL/GenBank/DDBJ whole genome shotgun (WGS) entry which is preliminary data.</text>
</comment>
<proteinExistence type="predicted"/>
<gene>
    <name evidence="1" type="ORF">Patl1_17425</name>
</gene>
<accession>A0ACC1BZE8</accession>
<evidence type="ECO:0000313" key="1">
    <source>
        <dbReference type="EMBL" id="KAJ0105232.1"/>
    </source>
</evidence>
<name>A0ACC1BZE8_9ROSI</name>